<evidence type="ECO:0000313" key="3">
    <source>
        <dbReference type="EMBL" id="MBV3392675.1"/>
    </source>
</evidence>
<evidence type="ECO:0000313" key="2">
    <source>
        <dbReference type="EMBL" id="MBV3382582.1"/>
    </source>
</evidence>
<dbReference type="EMBL" id="JAHOEL010000024">
    <property type="protein sequence ID" value="MBV3392675.1"/>
    <property type="molecule type" value="Genomic_DNA"/>
</dbReference>
<sequence length="204" mass="23881">MRFVQKLKNKISSWLNHLLYKAIMSLKIIDHLNFQMEGYSMTAKIAIVDKPIKADITDVADWFLLKGNMSNKKIQKLCYYAEAWSLTLLDQDIANHSEFEAWVHGPVNRTLYQTFKGYGWHELKITNYKEVMARMKKLFTPEQIEVLEAVWDTYGEYGADQLEALTHTERPWLEQRVGLGKFESSHSIISSTTMKEYYKSIEVN</sequence>
<protein>
    <submittedName>
        <fullName evidence="2">DUF4065 domain-containing protein</fullName>
    </submittedName>
</protein>
<keyword evidence="5" id="KW-1185">Reference proteome</keyword>
<gene>
    <name evidence="2" type="ORF">KSV97_04900</name>
    <name evidence="3" type="ORF">KSW06_05265</name>
</gene>
<feature type="domain" description="Antitoxin SocA-like Panacea" evidence="1">
    <location>
        <begin position="74"/>
        <end position="172"/>
    </location>
</feature>
<evidence type="ECO:0000259" key="1">
    <source>
        <dbReference type="Pfam" id="PF13274"/>
    </source>
</evidence>
<evidence type="ECO:0000313" key="5">
    <source>
        <dbReference type="Proteomes" id="UP001197492"/>
    </source>
</evidence>
<comment type="caution">
    <text evidence="2">The sequence shown here is derived from an EMBL/GenBank/DDBJ whole genome shotgun (WGS) entry which is preliminary data.</text>
</comment>
<accession>A0AAW4MTH4</accession>
<dbReference type="EMBL" id="JAHOEF010000022">
    <property type="protein sequence ID" value="MBV3382582.1"/>
    <property type="molecule type" value="Genomic_DNA"/>
</dbReference>
<dbReference type="Proteomes" id="UP001196408">
    <property type="component" value="Unassembled WGS sequence"/>
</dbReference>
<dbReference type="Pfam" id="PF13274">
    <property type="entry name" value="SocA_Panacea"/>
    <property type="match status" value="1"/>
</dbReference>
<dbReference type="Proteomes" id="UP001197492">
    <property type="component" value="Unassembled WGS sequence"/>
</dbReference>
<organism evidence="2 4">
    <name type="scientific">Catenibacterium mitsuokai</name>
    <dbReference type="NCBI Taxonomy" id="100886"/>
    <lineage>
        <taxon>Bacteria</taxon>
        <taxon>Bacillati</taxon>
        <taxon>Bacillota</taxon>
        <taxon>Erysipelotrichia</taxon>
        <taxon>Erysipelotrichales</taxon>
        <taxon>Coprobacillaceae</taxon>
        <taxon>Catenibacterium</taxon>
    </lineage>
</organism>
<proteinExistence type="predicted"/>
<dbReference type="AlphaFoldDB" id="A0AAW4MTH4"/>
<name>A0AAW4MTH4_9FIRM</name>
<dbReference type="InterPro" id="IPR025272">
    <property type="entry name" value="SocA_Panacea"/>
</dbReference>
<evidence type="ECO:0000313" key="4">
    <source>
        <dbReference type="Proteomes" id="UP001196408"/>
    </source>
</evidence>
<reference evidence="2 5" key="1">
    <citation type="submission" date="2021-06" db="EMBL/GenBank/DDBJ databases">
        <title>Collection of gut derived symbiotic bacterial strains cultured from healthy donors.</title>
        <authorList>
            <person name="Lin H."/>
            <person name="Littmann E."/>
            <person name="Pamer E.G."/>
        </authorList>
    </citation>
    <scope>NUCLEOTIDE SEQUENCE</scope>
    <source>
        <strain evidence="3 5">MSK.21.70</strain>
        <strain evidence="2">MSK.21.82</strain>
    </source>
</reference>